<evidence type="ECO:0000313" key="2">
    <source>
        <dbReference type="Proteomes" id="UP001497700"/>
    </source>
</evidence>
<gene>
    <name evidence="1" type="ORF">F4820DRAFT_317592</name>
</gene>
<keyword evidence="2" id="KW-1185">Reference proteome</keyword>
<accession>A0ACB9ZFR1</accession>
<dbReference type="EMBL" id="MU393426">
    <property type="protein sequence ID" value="KAI4870014.1"/>
    <property type="molecule type" value="Genomic_DNA"/>
</dbReference>
<dbReference type="Proteomes" id="UP001497700">
    <property type="component" value="Unassembled WGS sequence"/>
</dbReference>
<name>A0ACB9ZFR1_9PEZI</name>
<proteinExistence type="predicted"/>
<sequence length="564" mass="64165">MDAPSNSKMDLIPTKCSIEEADQEFNFLVDAVTGRVTRNTSFGSAISSVFLELGVLVHGTSMEPALSSISNQLLILDSLLMKRKVMRGTLPPMISLPTHRTTIRKPMLDSLPEELHLTILDNLRNDGDWKTILHLRLVSKRWFHMVTPYVAIPVGLDDKQAYEVEELEDDEDSEDEEYLIDFEGEEYYDYSPIKRAFQMVAESNSRPDWIKMLPTRVPWKLMSIQLCEQGSFWLWWGLRHAFPKVKHILPKFILECLPSDIDDSLLAIVLATCTGLEKIKFPDATEYFGGFSRMVIKYAAEQAWTSTDVEHGEARVLGELKHLEMSDPHGIEVADVLDMLSLPKMQDLRLCFVMDGTFEMFDEVLGAFRDQLPEDKPRTQQVIDLTLTSCEGLSDKGLNRILAACPKIRSLFIQSSMKESNKSTPVCFTGALEKHGQGLEFLWLDTQRETGLDEIPGESRRLLRALEAMRDLRMLALWRGDFETVKALVSALPGSLRELLIIGIYGELEKESLYSLVGHPDLPNLRRVAVVATSLEDREPSWRKLFQYCIRARQLPPLEWGNIA</sequence>
<organism evidence="1 2">
    <name type="scientific">Hypoxylon rubiginosum</name>
    <dbReference type="NCBI Taxonomy" id="110542"/>
    <lineage>
        <taxon>Eukaryota</taxon>
        <taxon>Fungi</taxon>
        <taxon>Dikarya</taxon>
        <taxon>Ascomycota</taxon>
        <taxon>Pezizomycotina</taxon>
        <taxon>Sordariomycetes</taxon>
        <taxon>Xylariomycetidae</taxon>
        <taxon>Xylariales</taxon>
        <taxon>Hypoxylaceae</taxon>
        <taxon>Hypoxylon</taxon>
    </lineage>
</organism>
<reference evidence="1 2" key="1">
    <citation type="journal article" date="2022" name="New Phytol.">
        <title>Ecological generalism drives hyperdiversity of secondary metabolite gene clusters in xylarialean endophytes.</title>
        <authorList>
            <person name="Franco M.E.E."/>
            <person name="Wisecaver J.H."/>
            <person name="Arnold A.E."/>
            <person name="Ju Y.M."/>
            <person name="Slot J.C."/>
            <person name="Ahrendt S."/>
            <person name="Moore L.P."/>
            <person name="Eastman K.E."/>
            <person name="Scott K."/>
            <person name="Konkel Z."/>
            <person name="Mondo S.J."/>
            <person name="Kuo A."/>
            <person name="Hayes R.D."/>
            <person name="Haridas S."/>
            <person name="Andreopoulos B."/>
            <person name="Riley R."/>
            <person name="LaButti K."/>
            <person name="Pangilinan J."/>
            <person name="Lipzen A."/>
            <person name="Amirebrahimi M."/>
            <person name="Yan J."/>
            <person name="Adam C."/>
            <person name="Keymanesh K."/>
            <person name="Ng V."/>
            <person name="Louie K."/>
            <person name="Northen T."/>
            <person name="Drula E."/>
            <person name="Henrissat B."/>
            <person name="Hsieh H.M."/>
            <person name="Youens-Clark K."/>
            <person name="Lutzoni F."/>
            <person name="Miadlikowska J."/>
            <person name="Eastwood D.C."/>
            <person name="Hamelin R.C."/>
            <person name="Grigoriev I.V."/>
            <person name="U'Ren J.M."/>
        </authorList>
    </citation>
    <scope>NUCLEOTIDE SEQUENCE [LARGE SCALE GENOMIC DNA]</scope>
    <source>
        <strain evidence="1 2">CBS 119005</strain>
    </source>
</reference>
<comment type="caution">
    <text evidence="1">The sequence shown here is derived from an EMBL/GenBank/DDBJ whole genome shotgun (WGS) entry which is preliminary data.</text>
</comment>
<protein>
    <submittedName>
        <fullName evidence="1">Uncharacterized protein</fullName>
    </submittedName>
</protein>
<evidence type="ECO:0000313" key="1">
    <source>
        <dbReference type="EMBL" id="KAI4870014.1"/>
    </source>
</evidence>